<feature type="binding site" evidence="2">
    <location>
        <position position="108"/>
    </location>
    <ligand>
        <name>prephenate</name>
        <dbReference type="ChEBI" id="CHEBI:29934"/>
    </ligand>
</feature>
<dbReference type="EC" id="5.4.99.5" evidence="1 3"/>
<dbReference type="GO" id="GO:0046417">
    <property type="term" value="P:chorismate metabolic process"/>
    <property type="evidence" value="ECO:0007669"/>
    <property type="project" value="TreeGrafter"/>
</dbReference>
<dbReference type="STRING" id="1830138.SAMN05443507_104145"/>
<dbReference type="GO" id="GO:0008652">
    <property type="term" value="P:amino acid biosynthetic process"/>
    <property type="evidence" value="ECO:0007669"/>
    <property type="project" value="UniProtKB-UniRule"/>
</dbReference>
<comment type="catalytic activity">
    <reaction evidence="3">
        <text>chorismate = prephenate</text>
        <dbReference type="Rhea" id="RHEA:13897"/>
        <dbReference type="ChEBI" id="CHEBI:29748"/>
        <dbReference type="ChEBI" id="CHEBI:29934"/>
        <dbReference type="EC" id="5.4.99.5"/>
    </reaction>
</comment>
<sequence length="124" mass="13733">MKVRGIRGAICASENSPLAIHTATRELVDTIVELNEIDVDDVASILFTMTADLTAAFPAEAVRSRPGWQWVPLMCATELPIENSKSRCIRVLMHVNTHKTQEALQHVYLGEAIVLRPDLAQKNV</sequence>
<organism evidence="4 5">
    <name type="scientific">Alicyclobacillus tolerans</name>
    <dbReference type="NCBI Taxonomy" id="90970"/>
    <lineage>
        <taxon>Bacteria</taxon>
        <taxon>Bacillati</taxon>
        <taxon>Bacillota</taxon>
        <taxon>Bacilli</taxon>
        <taxon>Bacillales</taxon>
        <taxon>Alicyclobacillaceae</taxon>
        <taxon>Alicyclobacillus</taxon>
    </lineage>
</organism>
<accession>A0A1M6MQ97</accession>
<evidence type="ECO:0000313" key="5">
    <source>
        <dbReference type="Proteomes" id="UP000184016"/>
    </source>
</evidence>
<dbReference type="Proteomes" id="UP000184016">
    <property type="component" value="Unassembled WGS sequence"/>
</dbReference>
<dbReference type="PANTHER" id="PTHR21164:SF0">
    <property type="entry name" value="CHORISMATE MUTASE AROH"/>
    <property type="match status" value="1"/>
</dbReference>
<keyword evidence="2 3" id="KW-0057">Aromatic amino acid biosynthesis</keyword>
<dbReference type="PROSITE" id="PS51167">
    <property type="entry name" value="CHORISMATE_MUT_1"/>
    <property type="match status" value="1"/>
</dbReference>
<dbReference type="UniPathway" id="UPA00120">
    <property type="reaction ID" value="UER00203"/>
</dbReference>
<keyword evidence="2 3" id="KW-0028">Amino-acid biosynthesis</keyword>
<dbReference type="Gene3D" id="3.30.1330.40">
    <property type="entry name" value="RutC-like"/>
    <property type="match status" value="1"/>
</dbReference>
<dbReference type="NCBIfam" id="TIGR01796">
    <property type="entry name" value="CM_mono_aroH"/>
    <property type="match status" value="1"/>
</dbReference>
<protein>
    <recommendedName>
        <fullName evidence="1 3">chorismate mutase</fullName>
        <ecNumber evidence="1 3">5.4.99.5</ecNumber>
    </recommendedName>
</protein>
<evidence type="ECO:0000313" key="4">
    <source>
        <dbReference type="EMBL" id="SHJ85668.1"/>
    </source>
</evidence>
<proteinExistence type="predicted"/>
<dbReference type="PIRSF" id="PIRSF005965">
    <property type="entry name" value="Chor_mut_AroH"/>
    <property type="match status" value="1"/>
</dbReference>
<dbReference type="EMBL" id="FRAF01000004">
    <property type="protein sequence ID" value="SHJ85668.1"/>
    <property type="molecule type" value="Genomic_DNA"/>
</dbReference>
<feature type="binding site" evidence="2">
    <location>
        <position position="7"/>
    </location>
    <ligand>
        <name>prephenate</name>
        <dbReference type="ChEBI" id="CHEBI:29934"/>
    </ligand>
</feature>
<evidence type="ECO:0000256" key="2">
    <source>
        <dbReference type="PIRSR" id="PIRSR005965-1"/>
    </source>
</evidence>
<dbReference type="GO" id="GO:0009073">
    <property type="term" value="P:aromatic amino acid family biosynthetic process"/>
    <property type="evidence" value="ECO:0007669"/>
    <property type="project" value="UniProtKB-UniRule"/>
</dbReference>
<evidence type="ECO:0000256" key="3">
    <source>
        <dbReference type="PROSITE-ProRule" id="PRU00514"/>
    </source>
</evidence>
<keyword evidence="3" id="KW-0413">Isomerase</keyword>
<dbReference type="OrthoDB" id="9802232at2"/>
<dbReference type="CDD" id="cd02185">
    <property type="entry name" value="AroH"/>
    <property type="match status" value="1"/>
</dbReference>
<reference evidence="5" key="1">
    <citation type="submission" date="2016-11" db="EMBL/GenBank/DDBJ databases">
        <authorList>
            <person name="Varghese N."/>
            <person name="Submissions S."/>
        </authorList>
    </citation>
    <scope>NUCLEOTIDE SEQUENCE [LARGE SCALE GENOMIC DNA]</scope>
    <source>
        <strain evidence="5">USBA-503</strain>
    </source>
</reference>
<dbReference type="PANTHER" id="PTHR21164">
    <property type="entry name" value="CHORISMATE MUTASE"/>
    <property type="match status" value="1"/>
</dbReference>
<dbReference type="SUPFAM" id="SSF55298">
    <property type="entry name" value="YjgF-like"/>
    <property type="match status" value="1"/>
</dbReference>
<dbReference type="AlphaFoldDB" id="A0A1M6MQ97"/>
<dbReference type="InterPro" id="IPR035959">
    <property type="entry name" value="RutC-like_sf"/>
</dbReference>
<evidence type="ECO:0000256" key="1">
    <source>
        <dbReference type="NCBIfam" id="TIGR01796"/>
    </source>
</evidence>
<name>A0A1M6MQ97_9BACL</name>
<dbReference type="GO" id="GO:0004106">
    <property type="term" value="F:chorismate mutase activity"/>
    <property type="evidence" value="ECO:0007669"/>
    <property type="project" value="UniProtKB-UniRule"/>
</dbReference>
<dbReference type="RefSeq" id="WP_072873216.1">
    <property type="nucleotide sequence ID" value="NZ_FRAF01000004.1"/>
</dbReference>
<keyword evidence="5" id="KW-1185">Reference proteome</keyword>
<dbReference type="InterPro" id="IPR008243">
    <property type="entry name" value="Chorismate_mutase_AroH"/>
</dbReference>
<dbReference type="Pfam" id="PF07736">
    <property type="entry name" value="CM_1"/>
    <property type="match status" value="1"/>
</dbReference>
<gene>
    <name evidence="4" type="ORF">SAMN05443507_104145</name>
</gene>
<feature type="binding site" evidence="2">
    <location>
        <position position="90"/>
    </location>
    <ligand>
        <name>prephenate</name>
        <dbReference type="ChEBI" id="CHEBI:29934"/>
    </ligand>
</feature>